<dbReference type="PANTHER" id="PTHR24148">
    <property type="entry name" value="ANKYRIN REPEAT DOMAIN-CONTAINING PROTEIN 39 HOMOLOG-RELATED"/>
    <property type="match status" value="1"/>
</dbReference>
<gene>
    <name evidence="2" type="ORF">CkaCkLH20_07400</name>
</gene>
<sequence>MPTEAYRYTALSDEKLEFRLLHLLPAQNPTEPLACRLEIDSGHNRPSFETLSYTWGGEAPREPLIVDETHVLNITPNLAAFLRQRRESDTEVVLWVDAVCINQNDIAEKNQQVPAMTAFYLASRKLTIWLGLAADDSDRAVEELQNLSRSTVYERMPAISPETCAAIGRLLSRPWWTRVWIVQELCWGAFAGKLLSATLRCGSSSISWEGLVLACGRIRVHELSLRQTIPGVGNVLHLESKRWSSERMYVEGFDEGDFLHLVSQYRHFDATDPRDKIYALRGMLKSRTGLGTKLLPVEYGISMDELFLRFAVISAVRKPGLGMLRHCIWSPDSQYRSSPSWVPDWSRKRGEILLPNRTTFIKEEVPWWAVPEHKVGKIIYPITHEQAMRMAQAALEDSNDVAVSESQANLVSSLPADARKTIQDLIDGGDLVLMRLPGFENTEPKDVSSINGRLEKILKSNERITQRSFLRDWLDEQNGKRPAYSAGLQAGVSNTPDFTPDLKGMLLDGIIWDKIESLSHPFPEDLDSDWEASTHFMAQVAECKRLAMIRHENLNPYGSGDAKTRAFWDTLFAGQAIGLDTNPQDWLPCLPPTWTKARPPLTSIKQGQAELTEILELMKTEEEDHLKETKDNTNWEALEFEETFNPDQWEEEERLSKAERFQELSNQWDSQPYDLYHRPFKLPAVVPDPYWECRIRDDKKARVVSAASRCKKWINGIIGPNPEATERMRARAFKAFGEKPSVIPQGTADFPIERYVLGRRFFVTEQGYLGIGPKDAQEGDFVAILLTAEVPFILRECGEDKFKVVGETYVSGIMNGEAVDQSINGERDAKRIKLV</sequence>
<reference evidence="2" key="2">
    <citation type="submission" date="2020-11" db="EMBL/GenBank/DDBJ databases">
        <title>Whole genome sequencing of Colletotrichum sp.</title>
        <authorList>
            <person name="Li H."/>
        </authorList>
    </citation>
    <scope>NUCLEOTIDE SEQUENCE</scope>
    <source>
        <strain evidence="2">CkLH20</strain>
    </source>
</reference>
<organism evidence="2 3">
    <name type="scientific">Colletotrichum karsti</name>
    <dbReference type="NCBI Taxonomy" id="1095194"/>
    <lineage>
        <taxon>Eukaryota</taxon>
        <taxon>Fungi</taxon>
        <taxon>Dikarya</taxon>
        <taxon>Ascomycota</taxon>
        <taxon>Pezizomycotina</taxon>
        <taxon>Sordariomycetes</taxon>
        <taxon>Hypocreomycetidae</taxon>
        <taxon>Glomerellales</taxon>
        <taxon>Glomerellaceae</taxon>
        <taxon>Colletotrichum</taxon>
        <taxon>Colletotrichum boninense species complex</taxon>
    </lineage>
</organism>
<comment type="caution">
    <text evidence="2">The sequence shown here is derived from an EMBL/GenBank/DDBJ whole genome shotgun (WGS) entry which is preliminary data.</text>
</comment>
<dbReference type="AlphaFoldDB" id="A0A9P6I2N3"/>
<dbReference type="InterPro" id="IPR052895">
    <property type="entry name" value="HetReg/Transcr_Mod"/>
</dbReference>
<dbReference type="Pfam" id="PF26639">
    <property type="entry name" value="Het-6_barrel"/>
    <property type="match status" value="1"/>
</dbReference>
<reference evidence="2" key="1">
    <citation type="submission" date="2020-03" db="EMBL/GenBank/DDBJ databases">
        <authorList>
            <person name="He L."/>
        </authorList>
    </citation>
    <scope>NUCLEOTIDE SEQUENCE</scope>
    <source>
        <strain evidence="2">CkLH20</strain>
    </source>
</reference>
<dbReference type="Pfam" id="PF06985">
    <property type="entry name" value="HET"/>
    <property type="match status" value="1"/>
</dbReference>
<accession>A0A9P6I2N3</accession>
<feature type="domain" description="Heterokaryon incompatibility" evidence="1">
    <location>
        <begin position="48"/>
        <end position="184"/>
    </location>
</feature>
<dbReference type="EMBL" id="JAATWM020000023">
    <property type="protein sequence ID" value="KAF9875134.1"/>
    <property type="molecule type" value="Genomic_DNA"/>
</dbReference>
<dbReference type="GeneID" id="62163191"/>
<evidence type="ECO:0000259" key="1">
    <source>
        <dbReference type="Pfam" id="PF06985"/>
    </source>
</evidence>
<evidence type="ECO:0000313" key="3">
    <source>
        <dbReference type="Proteomes" id="UP000781932"/>
    </source>
</evidence>
<protein>
    <recommendedName>
        <fullName evidence="1">Heterokaryon incompatibility domain-containing protein</fullName>
    </recommendedName>
</protein>
<keyword evidence="3" id="KW-1185">Reference proteome</keyword>
<dbReference type="OrthoDB" id="2157530at2759"/>
<dbReference type="PANTHER" id="PTHR24148:SF64">
    <property type="entry name" value="HETEROKARYON INCOMPATIBILITY DOMAIN-CONTAINING PROTEIN"/>
    <property type="match status" value="1"/>
</dbReference>
<dbReference type="RefSeq" id="XP_038744595.1">
    <property type="nucleotide sequence ID" value="XM_038890117.1"/>
</dbReference>
<dbReference type="InterPro" id="IPR010730">
    <property type="entry name" value="HET"/>
</dbReference>
<dbReference type="Proteomes" id="UP000781932">
    <property type="component" value="Unassembled WGS sequence"/>
</dbReference>
<name>A0A9P6I2N3_9PEZI</name>
<evidence type="ECO:0000313" key="2">
    <source>
        <dbReference type="EMBL" id="KAF9875134.1"/>
    </source>
</evidence>
<proteinExistence type="predicted"/>